<sequence length="111" mass="13060">MAANALVMPENYVRVRRIATPRPNRKRFRVARSRRRGSDFSASAPFFQLPPPRVSTSKFQFPAPFRYSSTRVRSSKFLAANKIRRLMARFTHNARHTLRVRCLLKRNKKTK</sequence>
<evidence type="ECO:0008006" key="4">
    <source>
        <dbReference type="Google" id="ProtNLM"/>
    </source>
</evidence>
<proteinExistence type="predicted"/>
<organism evidence="2 3">
    <name type="scientific">Cardiocondyla obscurior</name>
    <dbReference type="NCBI Taxonomy" id="286306"/>
    <lineage>
        <taxon>Eukaryota</taxon>
        <taxon>Metazoa</taxon>
        <taxon>Ecdysozoa</taxon>
        <taxon>Arthropoda</taxon>
        <taxon>Hexapoda</taxon>
        <taxon>Insecta</taxon>
        <taxon>Pterygota</taxon>
        <taxon>Neoptera</taxon>
        <taxon>Endopterygota</taxon>
        <taxon>Hymenoptera</taxon>
        <taxon>Apocrita</taxon>
        <taxon>Aculeata</taxon>
        <taxon>Formicoidea</taxon>
        <taxon>Formicidae</taxon>
        <taxon>Myrmicinae</taxon>
        <taxon>Cardiocondyla</taxon>
    </lineage>
</organism>
<dbReference type="Proteomes" id="UP001430953">
    <property type="component" value="Unassembled WGS sequence"/>
</dbReference>
<dbReference type="EMBL" id="JADYXP020000009">
    <property type="protein sequence ID" value="KAL0117398.1"/>
    <property type="molecule type" value="Genomic_DNA"/>
</dbReference>
<feature type="compositionally biased region" description="Basic residues" evidence="1">
    <location>
        <begin position="25"/>
        <end position="35"/>
    </location>
</feature>
<protein>
    <recommendedName>
        <fullName evidence="4">Ribosomal protein L34</fullName>
    </recommendedName>
</protein>
<dbReference type="AlphaFoldDB" id="A0AAW2FQ53"/>
<name>A0AAW2FQ53_9HYME</name>
<keyword evidence="3" id="KW-1185">Reference proteome</keyword>
<evidence type="ECO:0000313" key="3">
    <source>
        <dbReference type="Proteomes" id="UP001430953"/>
    </source>
</evidence>
<gene>
    <name evidence="2" type="ORF">PUN28_010315</name>
</gene>
<evidence type="ECO:0000313" key="2">
    <source>
        <dbReference type="EMBL" id="KAL0117398.1"/>
    </source>
</evidence>
<comment type="caution">
    <text evidence="2">The sequence shown here is derived from an EMBL/GenBank/DDBJ whole genome shotgun (WGS) entry which is preliminary data.</text>
</comment>
<accession>A0AAW2FQ53</accession>
<evidence type="ECO:0000256" key="1">
    <source>
        <dbReference type="SAM" id="MobiDB-lite"/>
    </source>
</evidence>
<reference evidence="2 3" key="1">
    <citation type="submission" date="2023-03" db="EMBL/GenBank/DDBJ databases">
        <title>High recombination rates correlate with genetic variation in Cardiocondyla obscurior ants.</title>
        <authorList>
            <person name="Errbii M."/>
        </authorList>
    </citation>
    <scope>NUCLEOTIDE SEQUENCE [LARGE SCALE GENOMIC DNA]</scope>
    <source>
        <strain evidence="2">Alpha-2009</strain>
        <tissue evidence="2">Whole body</tissue>
    </source>
</reference>
<feature type="region of interest" description="Disordered" evidence="1">
    <location>
        <begin position="25"/>
        <end position="44"/>
    </location>
</feature>